<gene>
    <name evidence="1" type="ORF">SCALOS_LOCUS8920</name>
</gene>
<dbReference type="EMBL" id="CAJVPM010025430">
    <property type="protein sequence ID" value="CAG8657919.1"/>
    <property type="molecule type" value="Genomic_DNA"/>
</dbReference>
<evidence type="ECO:0000313" key="2">
    <source>
        <dbReference type="Proteomes" id="UP000789860"/>
    </source>
</evidence>
<sequence>ITIYEIITGNSPYHDQSTMRAIQLIPKNRPATLENLYSPLLR</sequence>
<keyword evidence="2" id="KW-1185">Reference proteome</keyword>
<evidence type="ECO:0000313" key="1">
    <source>
        <dbReference type="EMBL" id="CAG8657919.1"/>
    </source>
</evidence>
<organism evidence="1 2">
    <name type="scientific">Scutellospora calospora</name>
    <dbReference type="NCBI Taxonomy" id="85575"/>
    <lineage>
        <taxon>Eukaryota</taxon>
        <taxon>Fungi</taxon>
        <taxon>Fungi incertae sedis</taxon>
        <taxon>Mucoromycota</taxon>
        <taxon>Glomeromycotina</taxon>
        <taxon>Glomeromycetes</taxon>
        <taxon>Diversisporales</taxon>
        <taxon>Gigasporaceae</taxon>
        <taxon>Scutellospora</taxon>
    </lineage>
</organism>
<proteinExistence type="predicted"/>
<feature type="non-terminal residue" evidence="1">
    <location>
        <position position="42"/>
    </location>
</feature>
<comment type="caution">
    <text evidence="1">The sequence shown here is derived from an EMBL/GenBank/DDBJ whole genome shotgun (WGS) entry which is preliminary data.</text>
</comment>
<feature type="non-terminal residue" evidence="1">
    <location>
        <position position="1"/>
    </location>
</feature>
<protein>
    <submittedName>
        <fullName evidence="1">9344_t:CDS:1</fullName>
    </submittedName>
</protein>
<reference evidence="1" key="1">
    <citation type="submission" date="2021-06" db="EMBL/GenBank/DDBJ databases">
        <authorList>
            <person name="Kallberg Y."/>
            <person name="Tangrot J."/>
            <person name="Rosling A."/>
        </authorList>
    </citation>
    <scope>NUCLEOTIDE SEQUENCE</scope>
    <source>
        <strain evidence="1">AU212A</strain>
    </source>
</reference>
<accession>A0ACA9NIP2</accession>
<name>A0ACA9NIP2_9GLOM</name>
<dbReference type="Proteomes" id="UP000789860">
    <property type="component" value="Unassembled WGS sequence"/>
</dbReference>